<dbReference type="OrthoDB" id="675261at2"/>
<accession>A0A2Z4LW83</accession>
<protein>
    <submittedName>
        <fullName evidence="2">Uncharacterized protein</fullName>
    </submittedName>
</protein>
<evidence type="ECO:0000313" key="2">
    <source>
        <dbReference type="EMBL" id="AWX46225.1"/>
    </source>
</evidence>
<dbReference type="KEGG" id="spon:HME9304_03257"/>
<feature type="transmembrane region" description="Helical" evidence="1">
    <location>
        <begin position="6"/>
        <end position="25"/>
    </location>
</feature>
<name>A0A2Z4LW83_9FLAO</name>
<keyword evidence="1" id="KW-0812">Transmembrane</keyword>
<sequence>MDYISLIISLAVLTISGLTFWMTRLKNGKLKMTRPTMLYFGPEVETNLKKVFIKTLLYSTSDKGNYVQYMYVRLQRGESVQNFNIWTYDSQNHAKGSGLFVSKNGIACNHDFLMPKDGTHYNFLAGDYLVQVFVESVDGKPKKVFEQGLTITKDQAEAMKSKNLGLYFDWAPSSQQYVSRVDVAPRTKM</sequence>
<keyword evidence="1" id="KW-0472">Membrane</keyword>
<evidence type="ECO:0000256" key="1">
    <source>
        <dbReference type="SAM" id="Phobius"/>
    </source>
</evidence>
<dbReference type="Proteomes" id="UP000248536">
    <property type="component" value="Chromosome"/>
</dbReference>
<dbReference type="RefSeq" id="WP_112379524.1">
    <property type="nucleotide sequence ID" value="NZ_CP030104.1"/>
</dbReference>
<keyword evidence="3" id="KW-1185">Reference proteome</keyword>
<proteinExistence type="predicted"/>
<evidence type="ECO:0000313" key="3">
    <source>
        <dbReference type="Proteomes" id="UP000248536"/>
    </source>
</evidence>
<organism evidence="2 3">
    <name type="scientific">Flagellimonas maritima</name>
    <dbReference type="NCBI Taxonomy" id="1383885"/>
    <lineage>
        <taxon>Bacteria</taxon>
        <taxon>Pseudomonadati</taxon>
        <taxon>Bacteroidota</taxon>
        <taxon>Flavobacteriia</taxon>
        <taxon>Flavobacteriales</taxon>
        <taxon>Flavobacteriaceae</taxon>
        <taxon>Flagellimonas</taxon>
    </lineage>
</organism>
<dbReference type="EMBL" id="CP030104">
    <property type="protein sequence ID" value="AWX46225.1"/>
    <property type="molecule type" value="Genomic_DNA"/>
</dbReference>
<dbReference type="AlphaFoldDB" id="A0A2Z4LW83"/>
<gene>
    <name evidence="2" type="ORF">HME9304_03257</name>
</gene>
<keyword evidence="1" id="KW-1133">Transmembrane helix</keyword>
<reference evidence="2 3" key="1">
    <citation type="submission" date="2018-06" db="EMBL/GenBank/DDBJ databases">
        <title>Spongiibacterium sp. HME9304 Genome sequencing and assembly.</title>
        <authorList>
            <person name="Kang H."/>
            <person name="Kim H."/>
            <person name="Joh K."/>
        </authorList>
    </citation>
    <scope>NUCLEOTIDE SEQUENCE [LARGE SCALE GENOMIC DNA]</scope>
    <source>
        <strain evidence="2 3">HME9304</strain>
    </source>
</reference>